<comment type="caution">
    <text evidence="7">The sequence shown here is derived from an EMBL/GenBank/DDBJ whole genome shotgun (WGS) entry which is preliminary data.</text>
</comment>
<feature type="active site" description="Glycyl thioester intermediate" evidence="3">
    <location>
        <position position="94"/>
    </location>
</feature>
<feature type="compositionally biased region" description="Polar residues" evidence="5">
    <location>
        <begin position="299"/>
        <end position="314"/>
    </location>
</feature>
<organism evidence="7 8">
    <name type="scientific">Paragonimus westermani</name>
    <dbReference type="NCBI Taxonomy" id="34504"/>
    <lineage>
        <taxon>Eukaryota</taxon>
        <taxon>Metazoa</taxon>
        <taxon>Spiralia</taxon>
        <taxon>Lophotrochozoa</taxon>
        <taxon>Platyhelminthes</taxon>
        <taxon>Trematoda</taxon>
        <taxon>Digenea</taxon>
        <taxon>Plagiorchiida</taxon>
        <taxon>Troglotremata</taxon>
        <taxon>Troglotrematidae</taxon>
        <taxon>Paragonimus</taxon>
    </lineage>
</organism>
<reference evidence="7 8" key="1">
    <citation type="submission" date="2019-07" db="EMBL/GenBank/DDBJ databases">
        <title>Annotation for the trematode Paragonimus westermani.</title>
        <authorList>
            <person name="Choi Y.-J."/>
        </authorList>
    </citation>
    <scope>NUCLEOTIDE SEQUENCE [LARGE SCALE GENOMIC DNA]</scope>
    <source>
        <strain evidence="7">180907_Pwestermani</strain>
    </source>
</reference>
<comment type="similarity">
    <text evidence="4">Belongs to the ubiquitin-conjugating enzyme family.</text>
</comment>
<dbReference type="InterPro" id="IPR050113">
    <property type="entry name" value="Ub_conjugating_enzyme"/>
</dbReference>
<keyword evidence="4" id="KW-0547">Nucleotide-binding</keyword>
<dbReference type="OrthoDB" id="19692at2759"/>
<dbReference type="Gene3D" id="3.10.110.10">
    <property type="entry name" value="Ubiquitin Conjugating Enzyme"/>
    <property type="match status" value="1"/>
</dbReference>
<keyword evidence="1" id="KW-0808">Transferase</keyword>
<dbReference type="EMBL" id="JTDF01003297">
    <property type="protein sequence ID" value="KAF8567911.1"/>
    <property type="molecule type" value="Genomic_DNA"/>
</dbReference>
<evidence type="ECO:0000256" key="1">
    <source>
        <dbReference type="ARBA" id="ARBA00022679"/>
    </source>
</evidence>
<gene>
    <name evidence="7" type="ORF">P879_02802</name>
</gene>
<feature type="compositionally biased region" description="Acidic residues" evidence="5">
    <location>
        <begin position="223"/>
        <end position="232"/>
    </location>
</feature>
<dbReference type="Pfam" id="PF00179">
    <property type="entry name" value="UQ_con"/>
    <property type="match status" value="1"/>
</dbReference>
<name>A0A8T0DMG9_9TREM</name>
<dbReference type="SMART" id="SM00212">
    <property type="entry name" value="UBCc"/>
    <property type="match status" value="1"/>
</dbReference>
<dbReference type="PROSITE" id="PS50127">
    <property type="entry name" value="UBC_2"/>
    <property type="match status" value="1"/>
</dbReference>
<dbReference type="InterPro" id="IPR023313">
    <property type="entry name" value="UBQ-conjugating_AS"/>
</dbReference>
<dbReference type="GO" id="GO:0005524">
    <property type="term" value="F:ATP binding"/>
    <property type="evidence" value="ECO:0007669"/>
    <property type="project" value="UniProtKB-UniRule"/>
</dbReference>
<dbReference type="FunFam" id="3.10.110.10:FF:000051">
    <property type="entry name" value="ubiquitin-conjugating enzyme E2 R2-like"/>
    <property type="match status" value="1"/>
</dbReference>
<dbReference type="CDD" id="cd23803">
    <property type="entry name" value="UBCc_UBE2R"/>
    <property type="match status" value="1"/>
</dbReference>
<feature type="domain" description="UBC core" evidence="6">
    <location>
        <begin position="9"/>
        <end position="175"/>
    </location>
</feature>
<dbReference type="PANTHER" id="PTHR24067">
    <property type="entry name" value="UBIQUITIN-CONJUGATING ENZYME E2"/>
    <property type="match status" value="1"/>
</dbReference>
<keyword evidence="2 4" id="KW-0833">Ubl conjugation pathway</keyword>
<feature type="region of interest" description="Disordered" evidence="5">
    <location>
        <begin position="198"/>
        <end position="267"/>
    </location>
</feature>
<evidence type="ECO:0000256" key="3">
    <source>
        <dbReference type="PROSITE-ProRule" id="PRU10133"/>
    </source>
</evidence>
<evidence type="ECO:0000313" key="8">
    <source>
        <dbReference type="Proteomes" id="UP000699462"/>
    </source>
</evidence>
<keyword evidence="4" id="KW-0067">ATP-binding</keyword>
<dbReference type="PROSITE" id="PS00183">
    <property type="entry name" value="UBC_1"/>
    <property type="match status" value="1"/>
</dbReference>
<evidence type="ECO:0000256" key="4">
    <source>
        <dbReference type="RuleBase" id="RU362109"/>
    </source>
</evidence>
<sequence length="321" mass="35613">MAQQKPQNSAVKALQKELADLHATPVEGFRINLPALENMFEWEVSIFGPPMTLYEGGYFKARLCFPNDYPYSPPTVQFLTKMFHPNIYENGEVCISILHSPGDDPQSGELASERWNPTQCVRTILLSVISLLNEPNIYSAAHVDASVSYRRWKESNGRDDEYEKIVKALVQQTFADAERDGVQVPTTLEEYCISGRPASDLSKSEVDNDSSDFDGDYGYCASDVEDEDDDNSTPDIKQAAASGSFLDTGADSAMEETESEPHTRSRHNIQSVYQHSDTSIISQMALHSRDCQEMITHTACASASKPSSDISDNASAVMRRT</sequence>
<dbReference type="GO" id="GO:0016740">
    <property type="term" value="F:transferase activity"/>
    <property type="evidence" value="ECO:0007669"/>
    <property type="project" value="UniProtKB-KW"/>
</dbReference>
<evidence type="ECO:0000256" key="2">
    <source>
        <dbReference type="ARBA" id="ARBA00022786"/>
    </source>
</evidence>
<evidence type="ECO:0000313" key="7">
    <source>
        <dbReference type="EMBL" id="KAF8567911.1"/>
    </source>
</evidence>
<dbReference type="Proteomes" id="UP000699462">
    <property type="component" value="Unassembled WGS sequence"/>
</dbReference>
<dbReference type="InterPro" id="IPR000608">
    <property type="entry name" value="UBC"/>
</dbReference>
<evidence type="ECO:0000256" key="5">
    <source>
        <dbReference type="SAM" id="MobiDB-lite"/>
    </source>
</evidence>
<accession>A0A8T0DMG9</accession>
<dbReference type="SUPFAM" id="SSF54495">
    <property type="entry name" value="UBC-like"/>
    <property type="match status" value="1"/>
</dbReference>
<keyword evidence="8" id="KW-1185">Reference proteome</keyword>
<dbReference type="AlphaFoldDB" id="A0A8T0DMG9"/>
<proteinExistence type="inferred from homology"/>
<evidence type="ECO:0000259" key="6">
    <source>
        <dbReference type="PROSITE" id="PS50127"/>
    </source>
</evidence>
<feature type="region of interest" description="Disordered" evidence="5">
    <location>
        <begin position="299"/>
        <end position="321"/>
    </location>
</feature>
<protein>
    <recommendedName>
        <fullName evidence="6">UBC core domain-containing protein</fullName>
    </recommendedName>
</protein>
<dbReference type="InterPro" id="IPR016135">
    <property type="entry name" value="UBQ-conjugating_enzyme/RWD"/>
</dbReference>